<dbReference type="GeneID" id="19184862"/>
<accession>W9X5V9</accession>
<evidence type="ECO:0000256" key="1">
    <source>
        <dbReference type="SAM" id="MobiDB-lite"/>
    </source>
</evidence>
<dbReference type="AlphaFoldDB" id="W9X5V9"/>
<dbReference type="Proteomes" id="UP000019471">
    <property type="component" value="Unassembled WGS sequence"/>
</dbReference>
<evidence type="ECO:0000313" key="3">
    <source>
        <dbReference type="Proteomes" id="UP000019471"/>
    </source>
</evidence>
<dbReference type="EMBL" id="AMGX01000001">
    <property type="protein sequence ID" value="EXJ75618.1"/>
    <property type="molecule type" value="Genomic_DNA"/>
</dbReference>
<feature type="compositionally biased region" description="Polar residues" evidence="1">
    <location>
        <begin position="35"/>
        <end position="61"/>
    </location>
</feature>
<dbReference type="HOGENOM" id="CLU_739673_0_0_1"/>
<dbReference type="RefSeq" id="XP_007738935.1">
    <property type="nucleotide sequence ID" value="XM_007740745.1"/>
</dbReference>
<organism evidence="2 3">
    <name type="scientific">Cladophialophora psammophila CBS 110553</name>
    <dbReference type="NCBI Taxonomy" id="1182543"/>
    <lineage>
        <taxon>Eukaryota</taxon>
        <taxon>Fungi</taxon>
        <taxon>Dikarya</taxon>
        <taxon>Ascomycota</taxon>
        <taxon>Pezizomycotina</taxon>
        <taxon>Eurotiomycetes</taxon>
        <taxon>Chaetothyriomycetidae</taxon>
        <taxon>Chaetothyriales</taxon>
        <taxon>Herpotrichiellaceae</taxon>
        <taxon>Cladophialophora</taxon>
    </lineage>
</organism>
<dbReference type="OrthoDB" id="3485856at2759"/>
<proteinExistence type="predicted"/>
<reference evidence="2 3" key="1">
    <citation type="submission" date="2013-03" db="EMBL/GenBank/DDBJ databases">
        <title>The Genome Sequence of Cladophialophora psammophila CBS 110553.</title>
        <authorList>
            <consortium name="The Broad Institute Genomics Platform"/>
            <person name="Cuomo C."/>
            <person name="de Hoog S."/>
            <person name="Gorbushina A."/>
            <person name="Walker B."/>
            <person name="Young S.K."/>
            <person name="Zeng Q."/>
            <person name="Gargeya S."/>
            <person name="Fitzgerald M."/>
            <person name="Haas B."/>
            <person name="Abouelleil A."/>
            <person name="Allen A.W."/>
            <person name="Alvarado L."/>
            <person name="Arachchi H.M."/>
            <person name="Berlin A.M."/>
            <person name="Chapman S.B."/>
            <person name="Gainer-Dewar J."/>
            <person name="Goldberg J."/>
            <person name="Griggs A."/>
            <person name="Gujja S."/>
            <person name="Hansen M."/>
            <person name="Howarth C."/>
            <person name="Imamovic A."/>
            <person name="Ireland A."/>
            <person name="Larimer J."/>
            <person name="McCowan C."/>
            <person name="Murphy C."/>
            <person name="Pearson M."/>
            <person name="Poon T.W."/>
            <person name="Priest M."/>
            <person name="Roberts A."/>
            <person name="Saif S."/>
            <person name="Shea T."/>
            <person name="Sisk P."/>
            <person name="Sykes S."/>
            <person name="Wortman J."/>
            <person name="Nusbaum C."/>
            <person name="Birren B."/>
        </authorList>
    </citation>
    <scope>NUCLEOTIDE SEQUENCE [LARGE SCALE GENOMIC DNA]</scope>
    <source>
        <strain evidence="2 3">CBS 110553</strain>
    </source>
</reference>
<name>W9X5V9_9EURO</name>
<sequence length="374" mass="42302">MSHMNFLRGIWRKVRNPSSPATGHLTDNRRGDAKANSNAPGATLDSTSGEAPLSNPVNSNIGERERPATPPNTPVLEDTPSDPSPPTSAPPTYSETFPEVVAILKQVRAERRRARTTSRSFWREYQLTEHDWPVLKRLLDGMYNPRPDYHYFSQTQTFVHCWALGPHSSAQFRFFFSISQKWIALSSGDDGGRMLFVPPTDVEARSGLDCHIPNGVLAYAWLPRLRGVQHSVIVEIGYSQKRTRFEELAQFYLLKTTRTTRLVIFLDFGYPGTNSVTLLTWRRDHSDRVAESKLIRHAQEMRSADGTLIPGPPLRITMFDLMPDDHVPPSLRNKVIEYSVEELCGLVPIVPIDYTPPALILTSSNGYRAEYERI</sequence>
<gene>
    <name evidence="2" type="ORF">A1O5_00125</name>
</gene>
<dbReference type="STRING" id="1182543.W9X5V9"/>
<evidence type="ECO:0000313" key="2">
    <source>
        <dbReference type="EMBL" id="EXJ75618.1"/>
    </source>
</evidence>
<comment type="caution">
    <text evidence="2">The sequence shown here is derived from an EMBL/GenBank/DDBJ whole genome shotgun (WGS) entry which is preliminary data.</text>
</comment>
<keyword evidence="3" id="KW-1185">Reference proteome</keyword>
<feature type="region of interest" description="Disordered" evidence="1">
    <location>
        <begin position="14"/>
        <end position="95"/>
    </location>
</feature>
<protein>
    <submittedName>
        <fullName evidence="2">Uncharacterized protein</fullName>
    </submittedName>
</protein>